<comment type="caution">
    <text evidence="3">The sequence shown here is derived from an EMBL/GenBank/DDBJ whole genome shotgun (WGS) entry which is preliminary data.</text>
</comment>
<dbReference type="PANTHER" id="PTHR47595:SF1">
    <property type="entry name" value="MYB_SANT-LIKE DNA-BINDING DOMAIN-CONTAINING PROTEIN"/>
    <property type="match status" value="1"/>
</dbReference>
<accession>A0AAE1LC85</accession>
<name>A0AAE1LC85_9NEOP</name>
<organism evidence="3 4">
    <name type="scientific">Frankliniella fusca</name>
    <dbReference type="NCBI Taxonomy" id="407009"/>
    <lineage>
        <taxon>Eukaryota</taxon>
        <taxon>Metazoa</taxon>
        <taxon>Ecdysozoa</taxon>
        <taxon>Arthropoda</taxon>
        <taxon>Hexapoda</taxon>
        <taxon>Insecta</taxon>
        <taxon>Pterygota</taxon>
        <taxon>Neoptera</taxon>
        <taxon>Paraneoptera</taxon>
        <taxon>Thysanoptera</taxon>
        <taxon>Terebrantia</taxon>
        <taxon>Thripoidea</taxon>
        <taxon>Thripidae</taxon>
        <taxon>Frankliniella</taxon>
    </lineage>
</organism>
<evidence type="ECO:0000256" key="1">
    <source>
        <dbReference type="SAM" id="MobiDB-lite"/>
    </source>
</evidence>
<evidence type="ECO:0000259" key="2">
    <source>
        <dbReference type="Pfam" id="PF13837"/>
    </source>
</evidence>
<dbReference type="EMBL" id="JAHWGI010000355">
    <property type="protein sequence ID" value="KAK3914165.1"/>
    <property type="molecule type" value="Genomic_DNA"/>
</dbReference>
<dbReference type="Proteomes" id="UP001219518">
    <property type="component" value="Unassembled WGS sequence"/>
</dbReference>
<feature type="compositionally biased region" description="Polar residues" evidence="1">
    <location>
        <begin position="592"/>
        <end position="601"/>
    </location>
</feature>
<protein>
    <submittedName>
        <fullName evidence="3">Zinc finger and SCAN domain-containing protein 29</fullName>
    </submittedName>
</protein>
<feature type="compositionally biased region" description="Polar residues" evidence="1">
    <location>
        <begin position="345"/>
        <end position="354"/>
    </location>
</feature>
<dbReference type="Gene3D" id="1.10.10.60">
    <property type="entry name" value="Homeodomain-like"/>
    <property type="match status" value="1"/>
</dbReference>
<feature type="region of interest" description="Disordered" evidence="1">
    <location>
        <begin position="332"/>
        <end position="354"/>
    </location>
</feature>
<gene>
    <name evidence="3" type="ORF">KUF71_023578</name>
</gene>
<evidence type="ECO:0000313" key="4">
    <source>
        <dbReference type="Proteomes" id="UP001219518"/>
    </source>
</evidence>
<dbReference type="Pfam" id="PF13837">
    <property type="entry name" value="Myb_DNA-bind_4"/>
    <property type="match status" value="2"/>
</dbReference>
<reference evidence="3" key="1">
    <citation type="submission" date="2021-07" db="EMBL/GenBank/DDBJ databases">
        <authorList>
            <person name="Catto M.A."/>
            <person name="Jacobson A."/>
            <person name="Kennedy G."/>
            <person name="Labadie P."/>
            <person name="Hunt B.G."/>
            <person name="Srinivasan R."/>
        </authorList>
    </citation>
    <scope>NUCLEOTIDE SEQUENCE</scope>
    <source>
        <strain evidence="3">PL_HMW_Pooled</strain>
        <tissue evidence="3">Head</tissue>
    </source>
</reference>
<keyword evidence="4" id="KW-1185">Reference proteome</keyword>
<sequence>MSAIVDYSVYDDDGEVFTTRIPQREADMYDMAGAVTEPSALADPSLAQCSSGKRAQGKKGAVWRGNSTYRLLQLCSAYRKWLRPKHVSELIWQTLSDKLYDSADKLDYSWEQVKEKLRNLKSQYQKAKRGELGGEKWEHYWTMWYIMDDHFKVGEVTLAPEGFSLTLLSEQPRNCELLGSPSDPIVPTTIQATELACESDPTGPSEPSAVAVSGSSLLPSSSEFTSLLTTSENLNHNADFSLQLDPNWESYSPLLSSTQLQLTELHSVENFTQIQSEHNNVEVENNFLDLNIEETNNSDQVLVDVNQNLLRSPAKKKYQRSDGAIQEILKTPQKTPREKPCGTPSPRSLVQGRTPTRRNLCSQADLVWHPSRVQMLLKECLIKKEKGQQESIPVTTWKDIARAMKEKGEQHVTWELCRGKFFSLCEYFSEKLLNTGGIVGGVKAPYYDLMCQIHDIPVDFVMPSNAAQTSSHKKLWDDATIRLLISLYKSKELYFNGTKSHVRHATLFSEISAAMGPHGVSLTGKQCGDKFRDLKVRYRIEYDESHKTGAAPSTWPYFKDMDALFGDTASMKAPFVMSLGTSSKYKVGSESKPPQSGTRTRASSESEPTKNKKPPGTSTPGRATYRSRSVEAHETRVQQQARIIIDEMQMMRETYATQCETQNELLRMLIRKAADKTS</sequence>
<feature type="domain" description="Myb/SANT-like DNA-binding" evidence="2">
    <location>
        <begin position="475"/>
        <end position="564"/>
    </location>
</feature>
<dbReference type="PANTHER" id="PTHR47595">
    <property type="entry name" value="HEAT SHOCK 70 KDA PROTEIN 14"/>
    <property type="match status" value="1"/>
</dbReference>
<dbReference type="InterPro" id="IPR044822">
    <property type="entry name" value="Myb_DNA-bind_4"/>
</dbReference>
<dbReference type="AlphaFoldDB" id="A0AAE1LC85"/>
<evidence type="ECO:0000313" key="3">
    <source>
        <dbReference type="EMBL" id="KAK3914165.1"/>
    </source>
</evidence>
<proteinExistence type="predicted"/>
<feature type="region of interest" description="Disordered" evidence="1">
    <location>
        <begin position="584"/>
        <end position="637"/>
    </location>
</feature>
<feature type="domain" description="Myb/SANT-like DNA-binding" evidence="2">
    <location>
        <begin position="63"/>
        <end position="143"/>
    </location>
</feature>
<reference evidence="3" key="2">
    <citation type="journal article" date="2023" name="BMC Genomics">
        <title>Pest status, molecular evolution, and epigenetic factors derived from the genome assembly of Frankliniella fusca, a thysanopteran phytovirus vector.</title>
        <authorList>
            <person name="Catto M.A."/>
            <person name="Labadie P.E."/>
            <person name="Jacobson A.L."/>
            <person name="Kennedy G.G."/>
            <person name="Srinivasan R."/>
            <person name="Hunt B.G."/>
        </authorList>
    </citation>
    <scope>NUCLEOTIDE SEQUENCE</scope>
    <source>
        <strain evidence="3">PL_HMW_Pooled</strain>
    </source>
</reference>